<gene>
    <name evidence="2" type="ORF">M5S13_06065</name>
    <name evidence="3" type="ORF">NCTC11296_00043</name>
</gene>
<dbReference type="AlphaFoldDB" id="A0A0F5ESM8"/>
<evidence type="ECO:0000313" key="5">
    <source>
        <dbReference type="Proteomes" id="UP001347884"/>
    </source>
</evidence>
<dbReference type="OrthoDB" id="5689843at2"/>
<organism evidence="3 4">
    <name type="scientific">Avibacterium paragallinarum</name>
    <name type="common">Haemophilus gallinarum</name>
    <dbReference type="NCBI Taxonomy" id="728"/>
    <lineage>
        <taxon>Bacteria</taxon>
        <taxon>Pseudomonadati</taxon>
        <taxon>Pseudomonadota</taxon>
        <taxon>Gammaproteobacteria</taxon>
        <taxon>Pasteurellales</taxon>
        <taxon>Pasteurellaceae</taxon>
        <taxon>Avibacterium</taxon>
    </lineage>
</organism>
<dbReference type="EMBL" id="UGHK01000001">
    <property type="protein sequence ID" value="STO70164.1"/>
    <property type="molecule type" value="Genomic_DNA"/>
</dbReference>
<feature type="region of interest" description="Disordered" evidence="1">
    <location>
        <begin position="1"/>
        <end position="20"/>
    </location>
</feature>
<accession>A0A0F5ESM8</accession>
<dbReference type="eggNOG" id="ENOG5031KAD">
    <property type="taxonomic scope" value="Bacteria"/>
</dbReference>
<dbReference type="RefSeq" id="WP_017807140.1">
    <property type="nucleotide sequence ID" value="NZ_CP050316.1"/>
</dbReference>
<proteinExistence type="predicted"/>
<evidence type="ECO:0000256" key="1">
    <source>
        <dbReference type="SAM" id="MobiDB-lite"/>
    </source>
</evidence>
<evidence type="ECO:0000313" key="2">
    <source>
        <dbReference type="EMBL" id="MEE6041453.1"/>
    </source>
</evidence>
<keyword evidence="5" id="KW-1185">Reference proteome</keyword>
<evidence type="ECO:0000313" key="3">
    <source>
        <dbReference type="EMBL" id="STO70164.1"/>
    </source>
</evidence>
<evidence type="ECO:0000313" key="4">
    <source>
        <dbReference type="Proteomes" id="UP000254465"/>
    </source>
</evidence>
<reference evidence="3 4" key="1">
    <citation type="submission" date="2018-06" db="EMBL/GenBank/DDBJ databases">
        <authorList>
            <consortium name="Pathogen Informatics"/>
            <person name="Doyle S."/>
        </authorList>
    </citation>
    <scope>NUCLEOTIDE SEQUENCE [LARGE SCALE GENOMIC DNA]</scope>
    <source>
        <strain evidence="3 4">NCTC11296</strain>
    </source>
</reference>
<dbReference type="EMBL" id="JAMDKF010000010">
    <property type="protein sequence ID" value="MEE6041453.1"/>
    <property type="molecule type" value="Genomic_DNA"/>
</dbReference>
<dbReference type="Proteomes" id="UP000254465">
    <property type="component" value="Unassembled WGS sequence"/>
</dbReference>
<sequence length="75" mass="8447">MANAMTEHSKKLRAKTAAAHTKKALEEGKVRRIMLQMPTDLANEFDEILAELGNSRPQGIKALCEIYRTYKNKTA</sequence>
<name>A0A0F5ESM8_AVIPA</name>
<protein>
    <submittedName>
        <fullName evidence="3">Uncharacterized protein</fullName>
    </submittedName>
</protein>
<dbReference type="GeneID" id="66255156"/>
<dbReference type="Proteomes" id="UP001347884">
    <property type="component" value="Unassembled WGS sequence"/>
</dbReference>
<reference evidence="2" key="3">
    <citation type="submission" date="2022-05" db="EMBL/GenBank/DDBJ databases">
        <authorList>
            <person name="Chen Y."/>
            <person name="Zhu J."/>
            <person name="Zhu K."/>
        </authorList>
    </citation>
    <scope>NUCLEOTIDE SEQUENCE</scope>
    <source>
        <strain evidence="2">AV25</strain>
    </source>
</reference>
<reference evidence="2 5" key="2">
    <citation type="journal article" date="2022" name="Front. Microbiol.">
        <title>Commensal bacteria contribute to the growth of multidrug-resistant Avibacterium paragallinarum in chickens.</title>
        <authorList>
            <person name="Zhu J."/>
            <person name="Chen Y."/>
            <person name="Wu Y."/>
            <person name="Wang Y."/>
            <person name="Zhu K."/>
        </authorList>
    </citation>
    <scope>NUCLEOTIDE SEQUENCE [LARGE SCALE GENOMIC DNA]</scope>
    <source>
        <strain evidence="2 5">AV25</strain>
    </source>
</reference>